<evidence type="ECO:0000256" key="1">
    <source>
        <dbReference type="ARBA" id="ARBA00022729"/>
    </source>
</evidence>
<dbReference type="EMBL" id="JACRTG010000011">
    <property type="protein sequence ID" value="MBC8587388.1"/>
    <property type="molecule type" value="Genomic_DNA"/>
</dbReference>
<evidence type="ECO:0000313" key="2">
    <source>
        <dbReference type="EMBL" id="MBC8587388.1"/>
    </source>
</evidence>
<gene>
    <name evidence="2" type="ORF">H8707_03940</name>
</gene>
<dbReference type="NCBIfam" id="NF037995">
    <property type="entry name" value="TRAP_S1"/>
    <property type="match status" value="1"/>
</dbReference>
<reference evidence="2" key="1">
    <citation type="submission" date="2020-08" db="EMBL/GenBank/DDBJ databases">
        <title>Genome public.</title>
        <authorList>
            <person name="Liu C."/>
            <person name="Sun Q."/>
        </authorList>
    </citation>
    <scope>NUCLEOTIDE SEQUENCE</scope>
    <source>
        <strain evidence="2">BX21</strain>
    </source>
</reference>
<protein>
    <submittedName>
        <fullName evidence="2">TRAP transporter substrate-binding protein</fullName>
    </submittedName>
</protein>
<keyword evidence="1" id="KW-0732">Signal</keyword>
<organism evidence="2 3">
    <name type="scientific">Paratissierella segnis</name>
    <dbReference type="NCBI Taxonomy" id="2763679"/>
    <lineage>
        <taxon>Bacteria</taxon>
        <taxon>Bacillati</taxon>
        <taxon>Bacillota</taxon>
        <taxon>Tissierellia</taxon>
        <taxon>Tissierellales</taxon>
        <taxon>Tissierellaceae</taxon>
        <taxon>Paratissierella</taxon>
    </lineage>
</organism>
<dbReference type="RefSeq" id="WP_262428848.1">
    <property type="nucleotide sequence ID" value="NZ_JACRTG010000011.1"/>
</dbReference>
<dbReference type="GO" id="GO:0030246">
    <property type="term" value="F:carbohydrate binding"/>
    <property type="evidence" value="ECO:0007669"/>
    <property type="project" value="TreeGrafter"/>
</dbReference>
<name>A0A926EPM3_9FIRM</name>
<dbReference type="NCBIfam" id="TIGR00787">
    <property type="entry name" value="dctP"/>
    <property type="match status" value="1"/>
</dbReference>
<evidence type="ECO:0000313" key="3">
    <source>
        <dbReference type="Proteomes" id="UP000601171"/>
    </source>
</evidence>
<dbReference type="Proteomes" id="UP000601171">
    <property type="component" value="Unassembled WGS sequence"/>
</dbReference>
<dbReference type="InterPro" id="IPR018389">
    <property type="entry name" value="DctP_fam"/>
</dbReference>
<dbReference type="PIRSF" id="PIRSF006470">
    <property type="entry name" value="DctB"/>
    <property type="match status" value="1"/>
</dbReference>
<sequence length="335" mass="38580">MTFKLSNILIILFVFCILLNGCAFQKKDINTHEGQVILRLAENHVKDYPTVRADRLFANLVYERTEENIKIIVYPEGKLGDEESVIEQVKFGVIDMARVSIAPLVTIDESFGVLALPYLYRDKDHMFKVLEGPLGDDFRHSLISNQMYGLAWYDAGARNFYNSIKEIRVPDDMKYLRIRVQEMDLMKDFVRNIGATPVPLVFSEVFGAIQTGIIDGAENNWPSYVSTSHNMVAKYITIGEHIRIPELVIINKITYDRLTEEQQQIIEECAKEAALYQREEMVKEEEKAREIAIENGSIITVLTAEEREQFKSRALPIYESFKSHEDIIEQITNTE</sequence>
<dbReference type="PANTHER" id="PTHR33376">
    <property type="match status" value="1"/>
</dbReference>
<dbReference type="CDD" id="cd13671">
    <property type="entry name" value="PBP2_TRAP_SBP_like_3"/>
    <property type="match status" value="1"/>
</dbReference>
<dbReference type="PANTHER" id="PTHR33376:SF2">
    <property type="entry name" value="DICARBOXYLATE-BINDING PERIPLASMIC PROTEIN"/>
    <property type="match status" value="1"/>
</dbReference>
<dbReference type="AlphaFoldDB" id="A0A926EPM3"/>
<dbReference type="GO" id="GO:0030288">
    <property type="term" value="C:outer membrane-bounded periplasmic space"/>
    <property type="evidence" value="ECO:0007669"/>
    <property type="project" value="InterPro"/>
</dbReference>
<dbReference type="InterPro" id="IPR038404">
    <property type="entry name" value="TRAP_DctP_sf"/>
</dbReference>
<accession>A0A926EPM3</accession>
<dbReference type="GO" id="GO:0055085">
    <property type="term" value="P:transmembrane transport"/>
    <property type="evidence" value="ECO:0007669"/>
    <property type="project" value="InterPro"/>
</dbReference>
<proteinExistence type="predicted"/>
<dbReference type="Pfam" id="PF03480">
    <property type="entry name" value="DctP"/>
    <property type="match status" value="1"/>
</dbReference>
<dbReference type="InterPro" id="IPR004682">
    <property type="entry name" value="TRAP_DctP"/>
</dbReference>
<comment type="caution">
    <text evidence="2">The sequence shown here is derived from an EMBL/GenBank/DDBJ whole genome shotgun (WGS) entry which is preliminary data.</text>
</comment>
<dbReference type="Gene3D" id="3.40.190.170">
    <property type="entry name" value="Bacterial extracellular solute-binding protein, family 7"/>
    <property type="match status" value="1"/>
</dbReference>
<keyword evidence="3" id="KW-1185">Reference proteome</keyword>